<gene>
    <name evidence="2" type="ORF">PXEA_LOCUS32120</name>
</gene>
<accession>A0A448XK85</accession>
<evidence type="ECO:0000313" key="2">
    <source>
        <dbReference type="EMBL" id="VEL38680.1"/>
    </source>
</evidence>
<dbReference type="EMBL" id="CAAALY010258639">
    <property type="protein sequence ID" value="VEL38680.1"/>
    <property type="molecule type" value="Genomic_DNA"/>
</dbReference>
<sequence>MHAVEGTPTARPRFYSSKLPAPGHIASYPKYTYEENDAISDFTRPEGPFTHETMQDLSYLRVPGRVSALSSLESRQISIIPCSEANPPGQEIPSSRKHHPLSRTESCPSSQTVDIRRIQGLRHFFSPAASAGTNVGLRVSALESLTEENSATATLTAAGMATNALIAGLLIDGKAEEAGIAAIIQKGHRNSSRMVERNDIHSGASSSRSSRSGGSSRDKKKV</sequence>
<comment type="caution">
    <text evidence="2">The sequence shown here is derived from an EMBL/GenBank/DDBJ whole genome shotgun (WGS) entry which is preliminary data.</text>
</comment>
<proteinExistence type="predicted"/>
<organism evidence="2 3">
    <name type="scientific">Protopolystoma xenopodis</name>
    <dbReference type="NCBI Taxonomy" id="117903"/>
    <lineage>
        <taxon>Eukaryota</taxon>
        <taxon>Metazoa</taxon>
        <taxon>Spiralia</taxon>
        <taxon>Lophotrochozoa</taxon>
        <taxon>Platyhelminthes</taxon>
        <taxon>Monogenea</taxon>
        <taxon>Polyopisthocotylea</taxon>
        <taxon>Polystomatidea</taxon>
        <taxon>Polystomatidae</taxon>
        <taxon>Protopolystoma</taxon>
    </lineage>
</organism>
<evidence type="ECO:0000256" key="1">
    <source>
        <dbReference type="SAM" id="MobiDB-lite"/>
    </source>
</evidence>
<keyword evidence="3" id="KW-1185">Reference proteome</keyword>
<feature type="compositionally biased region" description="Low complexity" evidence="1">
    <location>
        <begin position="202"/>
        <end position="215"/>
    </location>
</feature>
<reference evidence="2" key="1">
    <citation type="submission" date="2018-11" db="EMBL/GenBank/DDBJ databases">
        <authorList>
            <consortium name="Pathogen Informatics"/>
        </authorList>
    </citation>
    <scope>NUCLEOTIDE SEQUENCE</scope>
</reference>
<dbReference type="AlphaFoldDB" id="A0A448XK85"/>
<name>A0A448XK85_9PLAT</name>
<evidence type="ECO:0000313" key="3">
    <source>
        <dbReference type="Proteomes" id="UP000784294"/>
    </source>
</evidence>
<feature type="region of interest" description="Disordered" evidence="1">
    <location>
        <begin position="188"/>
        <end position="222"/>
    </location>
</feature>
<feature type="region of interest" description="Disordered" evidence="1">
    <location>
        <begin position="82"/>
        <end position="110"/>
    </location>
</feature>
<dbReference type="Proteomes" id="UP000784294">
    <property type="component" value="Unassembled WGS sequence"/>
</dbReference>
<protein>
    <submittedName>
        <fullName evidence="2">Uncharacterized protein</fullName>
    </submittedName>
</protein>